<dbReference type="CDD" id="cd02440">
    <property type="entry name" value="AdoMet_MTases"/>
    <property type="match status" value="1"/>
</dbReference>
<dbReference type="GO" id="GO:0016274">
    <property type="term" value="F:protein-arginine N-methyltransferase activity"/>
    <property type="evidence" value="ECO:0007669"/>
    <property type="project" value="InterPro"/>
</dbReference>
<keyword evidence="2 3" id="KW-0808">Transferase</keyword>
<sequence length="740" mass="84198">MASEEEPRTSEDPSTKNITAFGYTVQAQELAANGCYSKAFDLYIMAFEYCPEVKVRVEPEFRRLLDKYNEYLLTLNKIGDIFYNFERSVECYPGNIFILNDIGKYLYKFGYLREACCHFQKALNFDVGFVSAEKNLNSVKNYMIERWHYRMLNDKVRNGGYRDALREMIVPLKETILDLGTGTGLLAMYANECMPMMITACDGSDVMVELASNIFEDHLIEDIILVSKMSTALTFRDIGGKRSLIVTELFDAGLFGEQVLQTLTHAFEHLMAKNARIIPSRAEFFVAGAKCDSLSFKYRLNPSALEFLAIAGHNVQIVTTDPYDSEDIQFFEDLKYVTEPTSLFKVNFNNLEDMQEKLGSGEPYEASFYAKENSEINIIIGWFDLYLTENIMITTNPLDENHATAWQQAVFYDFVPFPVTADEKSSVKFTSYGGKLAVVPDYKRIDRISPEMLRFLNDEEYVKTVTSTIGAVCIYLCQLAEISLLNIVDLSPFPLVGFLLLKRGAQNLTCCARSQDDEKFILKILKANNLPTDKINMVTEEDLSIEQFKDQKFHVIHGNIIDLNGDINTKHKELLRQLKLSHLSPGGLVLPHKVFLEGKLVSCDWLDRSNLIDDANTGEYNLSKFMNKYQVSQMYHIDIPHMPHKTLSEVATIAQCTEGCISEVINVKPVDDGDVNAILCWYKLQLVENGEFLYTNRSNSFVDSMAFMANPKITIKTTDTGNILRCVDIDETFKLLVDVE</sequence>
<dbReference type="PANTHER" id="PTHR11006">
    <property type="entry name" value="PROTEIN ARGININE N-METHYLTRANSFERASE"/>
    <property type="match status" value="1"/>
</dbReference>
<dbReference type="PANTHER" id="PTHR11006:SF60">
    <property type="entry name" value="PROTEIN ARGININE N-METHYLTRANSFERASE 9"/>
    <property type="match status" value="1"/>
</dbReference>
<organism evidence="3 4">
    <name type="scientific">Eumeta variegata</name>
    <name type="common">Bagworm moth</name>
    <name type="synonym">Eumeta japonica</name>
    <dbReference type="NCBI Taxonomy" id="151549"/>
    <lineage>
        <taxon>Eukaryota</taxon>
        <taxon>Metazoa</taxon>
        <taxon>Ecdysozoa</taxon>
        <taxon>Arthropoda</taxon>
        <taxon>Hexapoda</taxon>
        <taxon>Insecta</taxon>
        <taxon>Pterygota</taxon>
        <taxon>Neoptera</taxon>
        <taxon>Endopterygota</taxon>
        <taxon>Lepidoptera</taxon>
        <taxon>Glossata</taxon>
        <taxon>Ditrysia</taxon>
        <taxon>Tineoidea</taxon>
        <taxon>Psychidae</taxon>
        <taxon>Oiketicinae</taxon>
        <taxon>Eumeta</taxon>
    </lineage>
</organism>
<dbReference type="GO" id="GO:0005634">
    <property type="term" value="C:nucleus"/>
    <property type="evidence" value="ECO:0007669"/>
    <property type="project" value="TreeGrafter"/>
</dbReference>
<dbReference type="AlphaFoldDB" id="A0A4C1ZT39"/>
<dbReference type="InterPro" id="IPR029063">
    <property type="entry name" value="SAM-dependent_MTases_sf"/>
</dbReference>
<protein>
    <submittedName>
        <fullName evidence="3">Protein arginine N-methyltransferase 9</fullName>
    </submittedName>
</protein>
<accession>A0A4C1ZT39</accession>
<dbReference type="SUPFAM" id="SSF53335">
    <property type="entry name" value="S-adenosyl-L-methionine-dependent methyltransferases"/>
    <property type="match status" value="2"/>
</dbReference>
<dbReference type="GO" id="GO:0032259">
    <property type="term" value="P:methylation"/>
    <property type="evidence" value="ECO:0007669"/>
    <property type="project" value="UniProtKB-KW"/>
</dbReference>
<dbReference type="SUPFAM" id="SSF48452">
    <property type="entry name" value="TPR-like"/>
    <property type="match status" value="1"/>
</dbReference>
<evidence type="ECO:0000313" key="3">
    <source>
        <dbReference type="EMBL" id="GBP89913.1"/>
    </source>
</evidence>
<dbReference type="EMBL" id="BGZK01002044">
    <property type="protein sequence ID" value="GBP89913.1"/>
    <property type="molecule type" value="Genomic_DNA"/>
</dbReference>
<dbReference type="STRING" id="151549.A0A4C1ZT39"/>
<dbReference type="GO" id="GO:0042054">
    <property type="term" value="F:histone methyltransferase activity"/>
    <property type="evidence" value="ECO:0007669"/>
    <property type="project" value="TreeGrafter"/>
</dbReference>
<dbReference type="Gene3D" id="3.40.50.150">
    <property type="entry name" value="Vaccinia Virus protein VP39"/>
    <property type="match status" value="2"/>
</dbReference>
<dbReference type="OrthoDB" id="5980806at2759"/>
<evidence type="ECO:0000256" key="1">
    <source>
        <dbReference type="ARBA" id="ARBA00022691"/>
    </source>
</evidence>
<name>A0A4C1ZT39_EUMVA</name>
<dbReference type="Proteomes" id="UP000299102">
    <property type="component" value="Unassembled WGS sequence"/>
</dbReference>
<reference evidence="3 4" key="1">
    <citation type="journal article" date="2019" name="Commun. Biol.">
        <title>The bagworm genome reveals a unique fibroin gene that provides high tensile strength.</title>
        <authorList>
            <person name="Kono N."/>
            <person name="Nakamura H."/>
            <person name="Ohtoshi R."/>
            <person name="Tomita M."/>
            <person name="Numata K."/>
            <person name="Arakawa K."/>
        </authorList>
    </citation>
    <scope>NUCLEOTIDE SEQUENCE [LARGE SCALE GENOMIC DNA]</scope>
</reference>
<dbReference type="Gene3D" id="1.25.40.10">
    <property type="entry name" value="Tetratricopeptide repeat domain"/>
    <property type="match status" value="1"/>
</dbReference>
<keyword evidence="2 3" id="KW-0489">Methyltransferase</keyword>
<keyword evidence="4" id="KW-1185">Reference proteome</keyword>
<keyword evidence="1 2" id="KW-0949">S-adenosyl-L-methionine</keyword>
<comment type="caution">
    <text evidence="3">The sequence shown here is derived from an EMBL/GenBank/DDBJ whole genome shotgun (WGS) entry which is preliminary data.</text>
</comment>
<proteinExistence type="predicted"/>
<dbReference type="PROSITE" id="PS51678">
    <property type="entry name" value="SAM_MT_PRMT"/>
    <property type="match status" value="1"/>
</dbReference>
<evidence type="ECO:0000256" key="2">
    <source>
        <dbReference type="PROSITE-ProRule" id="PRU01015"/>
    </source>
</evidence>
<dbReference type="InterPro" id="IPR025799">
    <property type="entry name" value="Arg_MeTrfase"/>
</dbReference>
<gene>
    <name evidence="3" type="primary">Prmt9</name>
    <name evidence="3" type="ORF">EVAR_63576_1</name>
</gene>
<dbReference type="Gene3D" id="2.70.160.11">
    <property type="entry name" value="Hnrnp arginine n-methyltransferase1"/>
    <property type="match status" value="1"/>
</dbReference>
<dbReference type="InterPro" id="IPR011990">
    <property type="entry name" value="TPR-like_helical_dom_sf"/>
</dbReference>
<evidence type="ECO:0000313" key="4">
    <source>
        <dbReference type="Proteomes" id="UP000299102"/>
    </source>
</evidence>